<evidence type="ECO:0000313" key="3">
    <source>
        <dbReference type="Proteomes" id="UP001218218"/>
    </source>
</evidence>
<comment type="caution">
    <text evidence="2">The sequence shown here is derived from an EMBL/GenBank/DDBJ whole genome shotgun (WGS) entry which is preliminary data.</text>
</comment>
<gene>
    <name evidence="2" type="ORF">DFH08DRAFT_802197</name>
</gene>
<name>A0AAD7F082_9AGAR</name>
<dbReference type="EMBL" id="JARIHO010000007">
    <property type="protein sequence ID" value="KAJ7358362.1"/>
    <property type="molecule type" value="Genomic_DNA"/>
</dbReference>
<proteinExistence type="predicted"/>
<sequence length="235" mass="26579">MLRRTSSERPPPAPLITTRGLPTGDAPPAQVEAVKSWGEKLSNATTLIEQEPAILVVVEESEPHERIVPPSRKMDSIGRYLQLDDQFPMSTVFPDKRLPLRTAHYPRNPLDMAALERLSIQREGQECRVNLASVIIAEFERFMCGRIEVVKHDKALGRNIQEHEPVVEYGNLSKQMRFRVSSTGGRLPSRTARNVRQEWQEEAKRIDQGFQMSLLSQGCNAQSTMSKIFCGRDAD</sequence>
<evidence type="ECO:0000256" key="1">
    <source>
        <dbReference type="SAM" id="MobiDB-lite"/>
    </source>
</evidence>
<accession>A0AAD7F082</accession>
<protein>
    <submittedName>
        <fullName evidence="2">Uncharacterized protein</fullName>
    </submittedName>
</protein>
<reference evidence="2" key="1">
    <citation type="submission" date="2023-03" db="EMBL/GenBank/DDBJ databases">
        <title>Massive genome expansion in bonnet fungi (Mycena s.s.) driven by repeated elements and novel gene families across ecological guilds.</title>
        <authorList>
            <consortium name="Lawrence Berkeley National Laboratory"/>
            <person name="Harder C.B."/>
            <person name="Miyauchi S."/>
            <person name="Viragh M."/>
            <person name="Kuo A."/>
            <person name="Thoen E."/>
            <person name="Andreopoulos B."/>
            <person name="Lu D."/>
            <person name="Skrede I."/>
            <person name="Drula E."/>
            <person name="Henrissat B."/>
            <person name="Morin E."/>
            <person name="Kohler A."/>
            <person name="Barry K."/>
            <person name="LaButti K."/>
            <person name="Morin E."/>
            <person name="Salamov A."/>
            <person name="Lipzen A."/>
            <person name="Mereny Z."/>
            <person name="Hegedus B."/>
            <person name="Baldrian P."/>
            <person name="Stursova M."/>
            <person name="Weitz H."/>
            <person name="Taylor A."/>
            <person name="Grigoriev I.V."/>
            <person name="Nagy L.G."/>
            <person name="Martin F."/>
            <person name="Kauserud H."/>
        </authorList>
    </citation>
    <scope>NUCLEOTIDE SEQUENCE</scope>
    <source>
        <strain evidence="2">CBHHK002</strain>
    </source>
</reference>
<organism evidence="2 3">
    <name type="scientific">Mycena albidolilacea</name>
    <dbReference type="NCBI Taxonomy" id="1033008"/>
    <lineage>
        <taxon>Eukaryota</taxon>
        <taxon>Fungi</taxon>
        <taxon>Dikarya</taxon>
        <taxon>Basidiomycota</taxon>
        <taxon>Agaricomycotina</taxon>
        <taxon>Agaricomycetes</taxon>
        <taxon>Agaricomycetidae</taxon>
        <taxon>Agaricales</taxon>
        <taxon>Marasmiineae</taxon>
        <taxon>Mycenaceae</taxon>
        <taxon>Mycena</taxon>
    </lineage>
</organism>
<evidence type="ECO:0000313" key="2">
    <source>
        <dbReference type="EMBL" id="KAJ7358362.1"/>
    </source>
</evidence>
<dbReference type="Proteomes" id="UP001218218">
    <property type="component" value="Unassembled WGS sequence"/>
</dbReference>
<dbReference type="AlphaFoldDB" id="A0AAD7F082"/>
<feature type="region of interest" description="Disordered" evidence="1">
    <location>
        <begin position="1"/>
        <end position="26"/>
    </location>
</feature>
<keyword evidence="3" id="KW-1185">Reference proteome</keyword>